<dbReference type="Gene3D" id="1.10.630.10">
    <property type="entry name" value="Cytochrome P450"/>
    <property type="match status" value="1"/>
</dbReference>
<evidence type="ECO:0000256" key="1">
    <source>
        <dbReference type="ARBA" id="ARBA00010617"/>
    </source>
</evidence>
<organism evidence="8">
    <name type="scientific">Streptomyces virginiae</name>
    <name type="common">Streptomyces cinnamonensis</name>
    <dbReference type="NCBI Taxonomy" id="1961"/>
    <lineage>
        <taxon>Bacteria</taxon>
        <taxon>Bacillati</taxon>
        <taxon>Actinomycetota</taxon>
        <taxon>Actinomycetes</taxon>
        <taxon>Kitasatosporales</taxon>
        <taxon>Streptomycetaceae</taxon>
        <taxon>Streptomyces</taxon>
    </lineage>
</organism>
<evidence type="ECO:0000256" key="7">
    <source>
        <dbReference type="RuleBase" id="RU000461"/>
    </source>
</evidence>
<dbReference type="GO" id="GO:0004497">
    <property type="term" value="F:monooxygenase activity"/>
    <property type="evidence" value="ECO:0007669"/>
    <property type="project" value="UniProtKB-KW"/>
</dbReference>
<evidence type="ECO:0000256" key="6">
    <source>
        <dbReference type="ARBA" id="ARBA00023033"/>
    </source>
</evidence>
<dbReference type="GO" id="GO:0016705">
    <property type="term" value="F:oxidoreductase activity, acting on paired donors, with incorporation or reduction of molecular oxygen"/>
    <property type="evidence" value="ECO:0007669"/>
    <property type="project" value="InterPro"/>
</dbReference>
<dbReference type="GO" id="GO:0005506">
    <property type="term" value="F:iron ion binding"/>
    <property type="evidence" value="ECO:0007669"/>
    <property type="project" value="InterPro"/>
</dbReference>
<dbReference type="FunFam" id="1.10.630.10:FF:000018">
    <property type="entry name" value="Cytochrome P450 monooxygenase"/>
    <property type="match status" value="1"/>
</dbReference>
<dbReference type="PROSITE" id="PS00086">
    <property type="entry name" value="CYTOCHROME_P450"/>
    <property type="match status" value="1"/>
</dbReference>
<accession>Q8RR21</accession>
<dbReference type="InterPro" id="IPR002397">
    <property type="entry name" value="Cyt_P450_B"/>
</dbReference>
<sequence>MAQQTPPAPPSMADGGKAMLAWLRTMRDEHPVHEDQYGVFHVYRHSDVLAVTSDPAVFSSDLSRLRPDSSALSEEILSVIDPPLHRKLRSLVSQAFTLRTVADLEPRVTELAGRLLEKVEGSEFDLVGDFAYPLPVIVIAELLGVPAEDRELFRGWSDRMLSMQVDDPLEIQFGDEAGEDYERLVKEPLKEMHAYLQRHVDARRETPGDDLLSRLVTAEIAGERLTDRQIVEFGALLLMAGHVSTSMLLGNTVLCLEENPETAAALRADRALISGVIEEVLRMRPPITVAARVTTGEVVVGGVTIPKDRMVMASLLSANHDERHIQDPEVFDPRRSPNPQLAFGHGIHYCLGGPLARLEGRVALEMLLDRFEDIRVTPGAPYDFHREGLFVPARSPLTVRRG</sequence>
<dbReference type="InterPro" id="IPR001128">
    <property type="entry name" value="Cyt_P450"/>
</dbReference>
<dbReference type="PANTHER" id="PTHR46696">
    <property type="entry name" value="P450, PUTATIVE (EUROFUNG)-RELATED"/>
    <property type="match status" value="1"/>
</dbReference>
<evidence type="ECO:0000256" key="3">
    <source>
        <dbReference type="ARBA" id="ARBA00022723"/>
    </source>
</evidence>
<name>Q8RR21_STRVG</name>
<comment type="similarity">
    <text evidence="1 7">Belongs to the cytochrome P450 family.</text>
</comment>
<keyword evidence="4 7" id="KW-0560">Oxidoreductase</keyword>
<dbReference type="EMBL" id="AB072568">
    <property type="protein sequence ID" value="BAB83674.1"/>
    <property type="molecule type" value="Genomic_DNA"/>
</dbReference>
<evidence type="ECO:0000256" key="4">
    <source>
        <dbReference type="ARBA" id="ARBA00023002"/>
    </source>
</evidence>
<keyword evidence="2 7" id="KW-0349">Heme</keyword>
<keyword evidence="6 7" id="KW-0503">Monooxygenase</keyword>
<keyword evidence="5 7" id="KW-0408">Iron</keyword>
<dbReference type="AlphaFoldDB" id="Q8RR21"/>
<evidence type="ECO:0000256" key="2">
    <source>
        <dbReference type="ARBA" id="ARBA00022617"/>
    </source>
</evidence>
<dbReference type="InterPro" id="IPR017972">
    <property type="entry name" value="Cyt_P450_CS"/>
</dbReference>
<dbReference type="PRINTS" id="PR00359">
    <property type="entry name" value="BP450"/>
</dbReference>
<protein>
    <submittedName>
        <fullName evidence="8">Cytochrome P450 monooxygenase</fullName>
    </submittedName>
</protein>
<dbReference type="InterPro" id="IPR036396">
    <property type="entry name" value="Cyt_P450_sf"/>
</dbReference>
<dbReference type="GO" id="GO:0020037">
    <property type="term" value="F:heme binding"/>
    <property type="evidence" value="ECO:0007669"/>
    <property type="project" value="InterPro"/>
</dbReference>
<reference evidence="8" key="1">
    <citation type="journal article" date="2002" name="Gene">
        <title>Characterization of virginiamycin S biosynthetic genes from Streptomyces virginiae.</title>
        <authorList>
            <person name="Namwat W."/>
            <person name="Kamioka Y."/>
            <person name="Kinoshita H."/>
            <person name="Yamada Y."/>
            <person name="Nihira T."/>
        </authorList>
    </citation>
    <scope>NUCLEOTIDE SEQUENCE</scope>
</reference>
<dbReference type="CDD" id="cd11032">
    <property type="entry name" value="P450_EryK-like"/>
    <property type="match status" value="1"/>
</dbReference>
<dbReference type="PANTHER" id="PTHR46696:SF1">
    <property type="entry name" value="CYTOCHROME P450 YJIB-RELATED"/>
    <property type="match status" value="1"/>
</dbReference>
<dbReference type="Pfam" id="PF00067">
    <property type="entry name" value="p450"/>
    <property type="match status" value="1"/>
</dbReference>
<proteinExistence type="inferred from homology"/>
<dbReference type="SUPFAM" id="SSF48264">
    <property type="entry name" value="Cytochrome P450"/>
    <property type="match status" value="1"/>
</dbReference>
<keyword evidence="3 7" id="KW-0479">Metal-binding</keyword>
<evidence type="ECO:0000256" key="5">
    <source>
        <dbReference type="ARBA" id="ARBA00023004"/>
    </source>
</evidence>
<gene>
    <name evidence="8" type="primary">visD</name>
</gene>
<evidence type="ECO:0000313" key="8">
    <source>
        <dbReference type="EMBL" id="BAB83674.1"/>
    </source>
</evidence>